<feature type="domain" description="FDX-ACB" evidence="12">
    <location>
        <begin position="581"/>
        <end position="675"/>
    </location>
</feature>
<dbReference type="Gene3D" id="3.30.930.10">
    <property type="entry name" value="Bira Bifunctional Protein, Domain 2"/>
    <property type="match status" value="1"/>
</dbReference>
<accession>A0A518DQR6</accession>
<dbReference type="RefSeq" id="WP_145052097.1">
    <property type="nucleotide sequence ID" value="NZ_CP036433.1"/>
</dbReference>
<evidence type="ECO:0000256" key="4">
    <source>
        <dbReference type="ARBA" id="ARBA00022723"/>
    </source>
</evidence>
<dbReference type="GO" id="GO:0003723">
    <property type="term" value="F:RNA binding"/>
    <property type="evidence" value="ECO:0007669"/>
    <property type="project" value="InterPro"/>
</dbReference>
<dbReference type="Pfam" id="PF03483">
    <property type="entry name" value="B3_4"/>
    <property type="match status" value="1"/>
</dbReference>
<dbReference type="GO" id="GO:0000287">
    <property type="term" value="F:magnesium ion binding"/>
    <property type="evidence" value="ECO:0007669"/>
    <property type="project" value="UniProtKB-UniRule"/>
</dbReference>
<feature type="binding site" evidence="11">
    <location>
        <position position="357"/>
    </location>
    <ligand>
        <name>Mg(2+)</name>
        <dbReference type="ChEBI" id="CHEBI:18420"/>
        <note>shared with alpha subunit</note>
    </ligand>
</feature>
<keyword evidence="6 11" id="KW-0067">ATP-binding</keyword>
<comment type="similarity">
    <text evidence="1 11">Belongs to the phenylalanyl-tRNA synthetase beta subunit family. Type 1 subfamily.</text>
</comment>
<dbReference type="InterPro" id="IPR045864">
    <property type="entry name" value="aa-tRNA-synth_II/BPL/LPL"/>
</dbReference>
<dbReference type="SMART" id="SM00874">
    <property type="entry name" value="B5"/>
    <property type="match status" value="1"/>
</dbReference>
<evidence type="ECO:0000313" key="14">
    <source>
        <dbReference type="EMBL" id="QDU94164.1"/>
    </source>
</evidence>
<dbReference type="InterPro" id="IPR020825">
    <property type="entry name" value="Phe-tRNA_synthase-like_B3/B4"/>
</dbReference>
<feature type="binding site" evidence="11">
    <location>
        <position position="347"/>
    </location>
    <ligand>
        <name>Mg(2+)</name>
        <dbReference type="ChEBI" id="CHEBI:18420"/>
        <note>shared with alpha subunit</note>
    </ligand>
</feature>
<dbReference type="SMART" id="SM00873">
    <property type="entry name" value="B3_4"/>
    <property type="match status" value="1"/>
</dbReference>
<dbReference type="GO" id="GO:0006432">
    <property type="term" value="P:phenylalanyl-tRNA aminoacylation"/>
    <property type="evidence" value="ECO:0007669"/>
    <property type="project" value="UniProtKB-UniRule"/>
</dbReference>
<evidence type="ECO:0000256" key="6">
    <source>
        <dbReference type="ARBA" id="ARBA00022840"/>
    </source>
</evidence>
<comment type="subcellular location">
    <subcellularLocation>
        <location evidence="11">Cytoplasm</location>
    </subcellularLocation>
</comment>
<dbReference type="InterPro" id="IPR045060">
    <property type="entry name" value="Phe-tRNA-ligase_IIc_bsu"/>
</dbReference>
<evidence type="ECO:0000256" key="1">
    <source>
        <dbReference type="ARBA" id="ARBA00008653"/>
    </source>
</evidence>
<dbReference type="SUPFAM" id="SSF46955">
    <property type="entry name" value="Putative DNA-binding domain"/>
    <property type="match status" value="2"/>
</dbReference>
<reference evidence="14 15" key="1">
    <citation type="submission" date="2019-02" db="EMBL/GenBank/DDBJ databases">
        <title>Deep-cultivation of Planctomycetes and their phenomic and genomic characterization uncovers novel biology.</title>
        <authorList>
            <person name="Wiegand S."/>
            <person name="Jogler M."/>
            <person name="Boedeker C."/>
            <person name="Pinto D."/>
            <person name="Vollmers J."/>
            <person name="Rivas-Marin E."/>
            <person name="Kohn T."/>
            <person name="Peeters S.H."/>
            <person name="Heuer A."/>
            <person name="Rast P."/>
            <person name="Oberbeckmann S."/>
            <person name="Bunk B."/>
            <person name="Jeske O."/>
            <person name="Meyerdierks A."/>
            <person name="Storesund J.E."/>
            <person name="Kallscheuer N."/>
            <person name="Luecker S."/>
            <person name="Lage O.M."/>
            <person name="Pohl T."/>
            <person name="Merkel B.J."/>
            <person name="Hornburger P."/>
            <person name="Mueller R.-W."/>
            <person name="Bruemmer F."/>
            <person name="Labrenz M."/>
            <person name="Spormann A.M."/>
            <person name="Op den Camp H."/>
            <person name="Overmann J."/>
            <person name="Amann R."/>
            <person name="Jetten M.S.M."/>
            <person name="Mascher T."/>
            <person name="Medema M.H."/>
            <person name="Devos D.P."/>
            <person name="Kaster A.-K."/>
            <person name="Ovreas L."/>
            <person name="Rohde M."/>
            <person name="Galperin M.Y."/>
            <person name="Jogler C."/>
        </authorList>
    </citation>
    <scope>NUCLEOTIDE SEQUENCE [LARGE SCALE GENOMIC DNA]</scope>
    <source>
        <strain evidence="14 15">Pla85_3_4</strain>
    </source>
</reference>
<dbReference type="Pfam" id="PF17759">
    <property type="entry name" value="tRNA_synthFbeta"/>
    <property type="match status" value="1"/>
</dbReference>
<name>A0A518DQR6_9BACT</name>
<evidence type="ECO:0000259" key="12">
    <source>
        <dbReference type="PROSITE" id="PS51447"/>
    </source>
</evidence>
<dbReference type="KEGG" id="lcre:Pla8534_19520"/>
<evidence type="ECO:0000256" key="10">
    <source>
        <dbReference type="ARBA" id="ARBA00049255"/>
    </source>
</evidence>
<dbReference type="Pfam" id="PF03484">
    <property type="entry name" value="B5"/>
    <property type="match status" value="1"/>
</dbReference>
<keyword evidence="11" id="KW-0963">Cytoplasm</keyword>
<feature type="domain" description="B5" evidence="13">
    <location>
        <begin position="293"/>
        <end position="369"/>
    </location>
</feature>
<keyword evidence="9 11" id="KW-0030">Aminoacyl-tRNA synthetase</keyword>
<evidence type="ECO:0000256" key="5">
    <source>
        <dbReference type="ARBA" id="ARBA00022741"/>
    </source>
</evidence>
<keyword evidence="7 11" id="KW-0460">Magnesium</keyword>
<dbReference type="SUPFAM" id="SSF54991">
    <property type="entry name" value="Anticodon-binding domain of PheRS"/>
    <property type="match status" value="1"/>
</dbReference>
<sequence length="676" mass="73723">MLVSWNWLSDYLNLDLDRETVENRLAMSGLNHEETHAAGDDFCIDLEVTSNRPDCLGHIGVAREIGVLFDRPLCFPNPQPAAAGPAVETLAKVTLQTDLCPRYTARVIQGVKVGPSPEWLVKRLETIYRTKSAKWKPVNNIVDITNYVLMESGQPLHAFDLQHLAGSEIIVRTAAAGEKLEAIDHQVYELDPGMCVIADARQPVALAGVMGGAATEVQAGTTNLLIESADFDSLSIRSTARKLKLHSDSSYRFERGVDPAGIDWASRRCCELILEIAGGELAAGVIDVGAPAAERKPVVLRLAQVERILGIRIPADEIRRILAALGNQEVSADEKQLVVNPPTWRRDLDREIDLIEEVARVHGYEQIPENASVPMAASHRSDHDRVLAKVRQVLNAAGFDEAMTISMISEDWSQAFSPWTDRPPIQASTPMIKGADRMRRSIVPSLLEARRINQAAGNDTVELFETAKIYLPQGAGLPREPWTLALSSGRSYHQVKGVIEALLNCLNPDLQLTASDTDQPLLDGAASAELSLAGQRFGFLGEVAAAGLKKFGLRSAATIAELDLSLLVAQSQLTPQHRAVSAYPAISHDLNFVVAESLRWSDLADTIRNSGGPLLESVDYREVYRDPKTDGADTKRILLSVRLRSPDRTLTSDDAEQARSSIIAACQQQHAAALVG</sequence>
<protein>
    <recommendedName>
        <fullName evidence="11">Phenylalanine--tRNA ligase beta subunit</fullName>
        <ecNumber evidence="11">6.1.1.20</ecNumber>
    </recommendedName>
    <alternativeName>
        <fullName evidence="11">Phenylalanyl-tRNA synthetase beta subunit</fullName>
        <shortName evidence="11">PheRS</shortName>
    </alternativeName>
</protein>
<dbReference type="InterPro" id="IPR004532">
    <property type="entry name" value="Phe-tRNA-ligase_IIc_bsu_bact"/>
</dbReference>
<dbReference type="HAMAP" id="MF_00283">
    <property type="entry name" value="Phe_tRNA_synth_beta1"/>
    <property type="match status" value="1"/>
</dbReference>
<dbReference type="InterPro" id="IPR005147">
    <property type="entry name" value="tRNA_synthase_B5-dom"/>
</dbReference>
<dbReference type="Gene3D" id="3.30.70.380">
    <property type="entry name" value="Ferrodoxin-fold anticodon-binding domain"/>
    <property type="match status" value="1"/>
</dbReference>
<evidence type="ECO:0000313" key="15">
    <source>
        <dbReference type="Proteomes" id="UP000317648"/>
    </source>
</evidence>
<dbReference type="OrthoDB" id="9805455at2"/>
<proteinExistence type="inferred from homology"/>
<evidence type="ECO:0000256" key="3">
    <source>
        <dbReference type="ARBA" id="ARBA00022598"/>
    </source>
</evidence>
<feature type="binding site" evidence="11">
    <location>
        <position position="356"/>
    </location>
    <ligand>
        <name>Mg(2+)</name>
        <dbReference type="ChEBI" id="CHEBI:18420"/>
        <note>shared with alpha subunit</note>
    </ligand>
</feature>
<dbReference type="Gene3D" id="3.30.56.10">
    <property type="match status" value="2"/>
</dbReference>
<evidence type="ECO:0000256" key="7">
    <source>
        <dbReference type="ARBA" id="ARBA00022842"/>
    </source>
</evidence>
<dbReference type="PROSITE" id="PS51483">
    <property type="entry name" value="B5"/>
    <property type="match status" value="1"/>
</dbReference>
<organism evidence="14 15">
    <name type="scientific">Lignipirellula cremea</name>
    <dbReference type="NCBI Taxonomy" id="2528010"/>
    <lineage>
        <taxon>Bacteria</taxon>
        <taxon>Pseudomonadati</taxon>
        <taxon>Planctomycetota</taxon>
        <taxon>Planctomycetia</taxon>
        <taxon>Pirellulales</taxon>
        <taxon>Pirellulaceae</taxon>
        <taxon>Lignipirellula</taxon>
    </lineage>
</organism>
<dbReference type="PANTHER" id="PTHR10947">
    <property type="entry name" value="PHENYLALANYL-TRNA SYNTHETASE BETA CHAIN AND LEUCINE-RICH REPEAT-CONTAINING PROTEIN 47"/>
    <property type="match status" value="1"/>
</dbReference>
<dbReference type="InterPro" id="IPR009061">
    <property type="entry name" value="DNA-bd_dom_put_sf"/>
</dbReference>
<dbReference type="SMART" id="SM00896">
    <property type="entry name" value="FDX-ACB"/>
    <property type="match status" value="1"/>
</dbReference>
<keyword evidence="4 11" id="KW-0479">Metal-binding</keyword>
<evidence type="ECO:0000256" key="9">
    <source>
        <dbReference type="ARBA" id="ARBA00023146"/>
    </source>
</evidence>
<keyword evidence="15" id="KW-1185">Reference proteome</keyword>
<evidence type="ECO:0000256" key="2">
    <source>
        <dbReference type="ARBA" id="ARBA00011209"/>
    </source>
</evidence>
<keyword evidence="5 11" id="KW-0547">Nucleotide-binding</keyword>
<dbReference type="EMBL" id="CP036433">
    <property type="protein sequence ID" value="QDU94164.1"/>
    <property type="molecule type" value="Genomic_DNA"/>
</dbReference>
<dbReference type="Gene3D" id="3.50.40.10">
    <property type="entry name" value="Phenylalanyl-trna Synthetase, Chain B, domain 3"/>
    <property type="match status" value="1"/>
</dbReference>
<dbReference type="PANTHER" id="PTHR10947:SF0">
    <property type="entry name" value="PHENYLALANINE--TRNA LIGASE BETA SUBUNIT"/>
    <property type="match status" value="1"/>
</dbReference>
<keyword evidence="8 11" id="KW-0648">Protein biosynthesis</keyword>
<dbReference type="GO" id="GO:0004826">
    <property type="term" value="F:phenylalanine-tRNA ligase activity"/>
    <property type="evidence" value="ECO:0007669"/>
    <property type="project" value="UniProtKB-UniRule"/>
</dbReference>
<dbReference type="Proteomes" id="UP000317648">
    <property type="component" value="Chromosome"/>
</dbReference>
<comment type="cofactor">
    <cofactor evidence="11">
        <name>Mg(2+)</name>
        <dbReference type="ChEBI" id="CHEBI:18420"/>
    </cofactor>
    <text evidence="11">Binds 2 magnesium ions per tetramer.</text>
</comment>
<dbReference type="NCBIfam" id="TIGR00472">
    <property type="entry name" value="pheT_bact"/>
    <property type="match status" value="1"/>
</dbReference>
<evidence type="ECO:0000256" key="11">
    <source>
        <dbReference type="HAMAP-Rule" id="MF_00283"/>
    </source>
</evidence>
<dbReference type="Pfam" id="PF03147">
    <property type="entry name" value="FDX-ACB"/>
    <property type="match status" value="1"/>
</dbReference>
<keyword evidence="3 11" id="KW-0436">Ligase</keyword>
<gene>
    <name evidence="11 14" type="primary">pheT</name>
    <name evidence="14" type="ORF">Pla8534_19520</name>
</gene>
<dbReference type="EC" id="6.1.1.20" evidence="11"/>
<evidence type="ECO:0000259" key="13">
    <source>
        <dbReference type="PROSITE" id="PS51483"/>
    </source>
</evidence>
<dbReference type="GO" id="GO:0005524">
    <property type="term" value="F:ATP binding"/>
    <property type="evidence" value="ECO:0007669"/>
    <property type="project" value="UniProtKB-UniRule"/>
</dbReference>
<dbReference type="SUPFAM" id="SSF55681">
    <property type="entry name" value="Class II aaRS and biotin synthetases"/>
    <property type="match status" value="1"/>
</dbReference>
<dbReference type="AlphaFoldDB" id="A0A518DQR6"/>
<dbReference type="GO" id="GO:0009328">
    <property type="term" value="C:phenylalanine-tRNA ligase complex"/>
    <property type="evidence" value="ECO:0007669"/>
    <property type="project" value="TreeGrafter"/>
</dbReference>
<feature type="binding site" evidence="11">
    <location>
        <position position="353"/>
    </location>
    <ligand>
        <name>Mg(2+)</name>
        <dbReference type="ChEBI" id="CHEBI:18420"/>
        <note>shared with alpha subunit</note>
    </ligand>
</feature>
<dbReference type="PROSITE" id="PS51447">
    <property type="entry name" value="FDX_ACB"/>
    <property type="match status" value="1"/>
</dbReference>
<dbReference type="InterPro" id="IPR041616">
    <property type="entry name" value="PheRS_beta_core"/>
</dbReference>
<dbReference type="InterPro" id="IPR005146">
    <property type="entry name" value="B3/B4_tRNA-bd"/>
</dbReference>
<dbReference type="SUPFAM" id="SSF56037">
    <property type="entry name" value="PheT/TilS domain"/>
    <property type="match status" value="1"/>
</dbReference>
<dbReference type="InterPro" id="IPR036690">
    <property type="entry name" value="Fdx_antiC-bd_sf"/>
</dbReference>
<comment type="catalytic activity">
    <reaction evidence="10 11">
        <text>tRNA(Phe) + L-phenylalanine + ATP = L-phenylalanyl-tRNA(Phe) + AMP + diphosphate + H(+)</text>
        <dbReference type="Rhea" id="RHEA:19413"/>
        <dbReference type="Rhea" id="RHEA-COMP:9668"/>
        <dbReference type="Rhea" id="RHEA-COMP:9699"/>
        <dbReference type="ChEBI" id="CHEBI:15378"/>
        <dbReference type="ChEBI" id="CHEBI:30616"/>
        <dbReference type="ChEBI" id="CHEBI:33019"/>
        <dbReference type="ChEBI" id="CHEBI:58095"/>
        <dbReference type="ChEBI" id="CHEBI:78442"/>
        <dbReference type="ChEBI" id="CHEBI:78531"/>
        <dbReference type="ChEBI" id="CHEBI:456215"/>
        <dbReference type="EC" id="6.1.1.20"/>
    </reaction>
</comment>
<evidence type="ECO:0000256" key="8">
    <source>
        <dbReference type="ARBA" id="ARBA00022917"/>
    </source>
</evidence>
<dbReference type="InterPro" id="IPR005121">
    <property type="entry name" value="Fdx_antiC-bd"/>
</dbReference>
<comment type="subunit">
    <text evidence="2 11">Tetramer of two alpha and two beta subunits.</text>
</comment>